<dbReference type="Proteomes" id="UP000756860">
    <property type="component" value="Unassembled WGS sequence"/>
</dbReference>
<feature type="region of interest" description="Disordered" evidence="1">
    <location>
        <begin position="177"/>
        <end position="209"/>
    </location>
</feature>
<name>A0ABS5SFR8_9BACT</name>
<feature type="domain" description="SPOR" evidence="3">
    <location>
        <begin position="288"/>
        <end position="368"/>
    </location>
</feature>
<dbReference type="EMBL" id="JAHCVK010000004">
    <property type="protein sequence ID" value="MBT0653507.1"/>
    <property type="molecule type" value="Genomic_DNA"/>
</dbReference>
<reference evidence="4 5" key="1">
    <citation type="submission" date="2021-05" db="EMBL/GenBank/DDBJ databases">
        <title>The draft genome of Geobacter luticola JCM 17780.</title>
        <authorList>
            <person name="Xu Z."/>
            <person name="Masuda Y."/>
            <person name="Itoh H."/>
            <person name="Senoo K."/>
        </authorList>
    </citation>
    <scope>NUCLEOTIDE SEQUENCE [LARGE SCALE GENOMIC DNA]</scope>
    <source>
        <strain evidence="4 5">JCM 17780</strain>
    </source>
</reference>
<keyword evidence="5" id="KW-1185">Reference proteome</keyword>
<evidence type="ECO:0000256" key="2">
    <source>
        <dbReference type="SAM" id="SignalP"/>
    </source>
</evidence>
<feature type="compositionally biased region" description="Polar residues" evidence="1">
    <location>
        <begin position="180"/>
        <end position="196"/>
    </location>
</feature>
<proteinExistence type="predicted"/>
<organism evidence="4 5">
    <name type="scientific">Geomobilimonas luticola</name>
    <dbReference type="NCBI Taxonomy" id="1114878"/>
    <lineage>
        <taxon>Bacteria</taxon>
        <taxon>Pseudomonadati</taxon>
        <taxon>Thermodesulfobacteriota</taxon>
        <taxon>Desulfuromonadia</taxon>
        <taxon>Geobacterales</taxon>
        <taxon>Geobacteraceae</taxon>
        <taxon>Geomobilimonas</taxon>
    </lineage>
</organism>
<keyword evidence="2" id="KW-0732">Signal</keyword>
<evidence type="ECO:0000313" key="4">
    <source>
        <dbReference type="EMBL" id="MBT0653507.1"/>
    </source>
</evidence>
<gene>
    <name evidence="4" type="ORF">KI810_10610</name>
</gene>
<feature type="signal peptide" evidence="2">
    <location>
        <begin position="1"/>
        <end position="21"/>
    </location>
</feature>
<evidence type="ECO:0000313" key="5">
    <source>
        <dbReference type="Proteomes" id="UP000756860"/>
    </source>
</evidence>
<accession>A0ABS5SFR8</accession>
<evidence type="ECO:0000256" key="1">
    <source>
        <dbReference type="SAM" id="MobiDB-lite"/>
    </source>
</evidence>
<feature type="chain" id="PRO_5046386237" description="SPOR domain-containing protein" evidence="2">
    <location>
        <begin position="22"/>
        <end position="373"/>
    </location>
</feature>
<dbReference type="RefSeq" id="WP_214175513.1">
    <property type="nucleotide sequence ID" value="NZ_JAHCVK010000004.1"/>
</dbReference>
<sequence length="373" mass="40349">MKTTVRLLSIVSLILSTTAIAETEPIAGPADAPAQTLQEQVHWRAKRDTVTSFKGKKVLIGMTVRPDALEMIFTGSVSYEVRTVLLPPSRLEIDIHGAANALGADMIDINKIGIAKVFFMNNDDFLRVMVFPAEGTPLPSRVEALNNSRGLRVPMAALPAEPYYVSARDKPVVPVASALPTDTGTQSAPVAKSTPSRLPVTAENAAPATAPRAKSNERIVLVVGEAMSRKKLDTVVRKVIAAGLKPDVAAATKEVEVFRLLVARYADAKSAEQRRAQVALYTKDAFIVRDGDSYSVVACSLMSEESARREQKRLATKGLEGLQIVRVMVPLKVWRVTVGRNADLRQALKLLQTLAKRGITVSGSELRSMETGI</sequence>
<dbReference type="PROSITE" id="PS51724">
    <property type="entry name" value="SPOR"/>
    <property type="match status" value="1"/>
</dbReference>
<protein>
    <recommendedName>
        <fullName evidence="3">SPOR domain-containing protein</fullName>
    </recommendedName>
</protein>
<evidence type="ECO:0000259" key="3">
    <source>
        <dbReference type="PROSITE" id="PS51724"/>
    </source>
</evidence>
<dbReference type="InterPro" id="IPR007730">
    <property type="entry name" value="SPOR-like_dom"/>
</dbReference>
<comment type="caution">
    <text evidence="4">The sequence shown here is derived from an EMBL/GenBank/DDBJ whole genome shotgun (WGS) entry which is preliminary data.</text>
</comment>
<dbReference type="Gene3D" id="3.30.70.1070">
    <property type="entry name" value="Sporulation related repeat"/>
    <property type="match status" value="1"/>
</dbReference>
<dbReference type="InterPro" id="IPR036680">
    <property type="entry name" value="SPOR-like_sf"/>
</dbReference>
<dbReference type="SUPFAM" id="SSF110997">
    <property type="entry name" value="Sporulation related repeat"/>
    <property type="match status" value="1"/>
</dbReference>